<sequence>MSEQRFDVWAAGESYERYMGRWSRPVADRFVAWLDAGGGPRWLDVGCGTGALTATVAARYRPRVVLGLDRSHGFVASARASTPAPACFAVADALALPVRDGRCDGVVSGLALNFLPAPGAAVAEAARVVRPGGLVAAYVWDYSDGLAFLRLFWDAAATVDPAAAALHEGRRFPVCHPEPLRELWTGAGLRDVSVTAIEIPAVFAGFADLWEPFLTGQGPAPGYVATLTPLARDRLRDELGRTVPGRADGSIGFTARAWAVKGRRPARAGAGDRRSRA</sequence>
<dbReference type="SUPFAM" id="SSF53335">
    <property type="entry name" value="S-adenosyl-L-methionine-dependent methyltransferases"/>
    <property type="match status" value="1"/>
</dbReference>
<accession>A0ABZ1WKE2</accession>
<evidence type="ECO:0000259" key="1">
    <source>
        <dbReference type="Pfam" id="PF08241"/>
    </source>
</evidence>
<dbReference type="InterPro" id="IPR029063">
    <property type="entry name" value="SAM-dependent_MTases_sf"/>
</dbReference>
<protein>
    <submittedName>
        <fullName evidence="2">Methyltransferase domain-containing protein</fullName>
    </submittedName>
</protein>
<dbReference type="CDD" id="cd02440">
    <property type="entry name" value="AdoMet_MTases"/>
    <property type="match status" value="1"/>
</dbReference>
<proteinExistence type="predicted"/>
<name>A0ABZ1WKE2_9ACTN</name>
<evidence type="ECO:0000313" key="3">
    <source>
        <dbReference type="Proteomes" id="UP001432014"/>
    </source>
</evidence>
<feature type="domain" description="Methyltransferase type 11" evidence="1">
    <location>
        <begin position="43"/>
        <end position="136"/>
    </location>
</feature>
<dbReference type="PANTHER" id="PTHR43591">
    <property type="entry name" value="METHYLTRANSFERASE"/>
    <property type="match status" value="1"/>
</dbReference>
<dbReference type="Pfam" id="PF08241">
    <property type="entry name" value="Methyltransf_11"/>
    <property type="match status" value="1"/>
</dbReference>
<keyword evidence="2" id="KW-0808">Transferase</keyword>
<dbReference type="InterPro" id="IPR013216">
    <property type="entry name" value="Methyltransf_11"/>
</dbReference>
<evidence type="ECO:0000313" key="2">
    <source>
        <dbReference type="EMBL" id="WUS61095.1"/>
    </source>
</evidence>
<dbReference type="EMBL" id="CP108482">
    <property type="protein sequence ID" value="WUS61095.1"/>
    <property type="molecule type" value="Genomic_DNA"/>
</dbReference>
<reference evidence="2 3" key="1">
    <citation type="submission" date="2022-10" db="EMBL/GenBank/DDBJ databases">
        <title>The complete genomes of actinobacterial strains from the NBC collection.</title>
        <authorList>
            <person name="Joergensen T.S."/>
            <person name="Alvarez Arevalo M."/>
            <person name="Sterndorff E.B."/>
            <person name="Faurdal D."/>
            <person name="Vuksanovic O."/>
            <person name="Mourched A.-S."/>
            <person name="Charusanti P."/>
            <person name="Shaw S."/>
            <person name="Blin K."/>
            <person name="Weber T."/>
        </authorList>
    </citation>
    <scope>NUCLEOTIDE SEQUENCE [LARGE SCALE GENOMIC DNA]</scope>
    <source>
        <strain evidence="2 3">NBC_01247</strain>
    </source>
</reference>
<gene>
    <name evidence="2" type="ORF">OG469_39735</name>
</gene>
<keyword evidence="3" id="KW-1185">Reference proteome</keyword>
<organism evidence="2 3">
    <name type="scientific">Kitasatospora herbaricolor</name>
    <dbReference type="NCBI Taxonomy" id="68217"/>
    <lineage>
        <taxon>Bacteria</taxon>
        <taxon>Bacillati</taxon>
        <taxon>Actinomycetota</taxon>
        <taxon>Actinomycetes</taxon>
        <taxon>Kitasatosporales</taxon>
        <taxon>Streptomycetaceae</taxon>
        <taxon>Kitasatospora</taxon>
    </lineage>
</organism>
<dbReference type="Proteomes" id="UP001432014">
    <property type="component" value="Chromosome"/>
</dbReference>
<keyword evidence="2" id="KW-0489">Methyltransferase</keyword>
<dbReference type="Gene3D" id="3.40.50.150">
    <property type="entry name" value="Vaccinia Virus protein VP39"/>
    <property type="match status" value="1"/>
</dbReference>
<dbReference type="GO" id="GO:0032259">
    <property type="term" value="P:methylation"/>
    <property type="evidence" value="ECO:0007669"/>
    <property type="project" value="UniProtKB-KW"/>
</dbReference>
<dbReference type="GO" id="GO:0008168">
    <property type="term" value="F:methyltransferase activity"/>
    <property type="evidence" value="ECO:0007669"/>
    <property type="project" value="UniProtKB-KW"/>
</dbReference>
<dbReference type="RefSeq" id="WP_329611754.1">
    <property type="nucleotide sequence ID" value="NZ_CP108482.1"/>
</dbReference>